<evidence type="ECO:0000256" key="2">
    <source>
        <dbReference type="ARBA" id="ARBA00023012"/>
    </source>
</evidence>
<keyword evidence="2" id="KW-0902">Two-component regulatory system</keyword>
<dbReference type="OrthoDB" id="9798761at2"/>
<proteinExistence type="predicted"/>
<name>A0A1Z4LYB8_9CYAN</name>
<feature type="modified residue" description="4-aspartylphosphate" evidence="6">
    <location>
        <position position="56"/>
    </location>
</feature>
<dbReference type="GO" id="GO:0000156">
    <property type="term" value="F:phosphorelay response regulator activity"/>
    <property type="evidence" value="ECO:0007669"/>
    <property type="project" value="TreeGrafter"/>
</dbReference>
<dbReference type="InterPro" id="IPR039420">
    <property type="entry name" value="WalR-like"/>
</dbReference>
<dbReference type="InterPro" id="IPR007421">
    <property type="entry name" value="Schlafen_AlbA_2_dom"/>
</dbReference>
<reference evidence="8 9" key="1">
    <citation type="submission" date="2017-06" db="EMBL/GenBank/DDBJ databases">
        <title>Genome sequencing of cyanobaciteial culture collection at National Institute for Environmental Studies (NIES).</title>
        <authorList>
            <person name="Hirose Y."/>
            <person name="Shimura Y."/>
            <person name="Fujisawa T."/>
            <person name="Nakamura Y."/>
            <person name="Kawachi M."/>
        </authorList>
    </citation>
    <scope>NUCLEOTIDE SEQUENCE [LARGE SCALE GENOMIC DNA]</scope>
    <source>
        <strain evidence="8 9">NIES-267</strain>
    </source>
</reference>
<keyword evidence="4" id="KW-0238">DNA-binding</keyword>
<keyword evidence="9" id="KW-1185">Reference proteome</keyword>
<dbReference type="PANTHER" id="PTHR48111:SF1">
    <property type="entry name" value="TWO-COMPONENT RESPONSE REGULATOR ORR33"/>
    <property type="match status" value="1"/>
</dbReference>
<dbReference type="InterPro" id="IPR038461">
    <property type="entry name" value="Schlafen_AlbA_2_dom_sf"/>
</dbReference>
<organism evidence="8 9">
    <name type="scientific">Calothrix parasitica NIES-267</name>
    <dbReference type="NCBI Taxonomy" id="1973488"/>
    <lineage>
        <taxon>Bacteria</taxon>
        <taxon>Bacillati</taxon>
        <taxon>Cyanobacteriota</taxon>
        <taxon>Cyanophyceae</taxon>
        <taxon>Nostocales</taxon>
        <taxon>Calotrichaceae</taxon>
        <taxon>Calothrix</taxon>
    </lineage>
</organism>
<dbReference type="Gene3D" id="3.40.50.2300">
    <property type="match status" value="1"/>
</dbReference>
<dbReference type="Pfam" id="PF04326">
    <property type="entry name" value="SLFN_AlbA_2"/>
    <property type="match status" value="1"/>
</dbReference>
<dbReference type="GO" id="GO:0000976">
    <property type="term" value="F:transcription cis-regulatory region binding"/>
    <property type="evidence" value="ECO:0007669"/>
    <property type="project" value="TreeGrafter"/>
</dbReference>
<keyword evidence="1 6" id="KW-0597">Phosphoprotein</keyword>
<protein>
    <submittedName>
        <fullName evidence="8">Putative transcriptional regulator</fullName>
    </submittedName>
</protein>
<dbReference type="Pfam" id="PF00072">
    <property type="entry name" value="Response_reg"/>
    <property type="match status" value="1"/>
</dbReference>
<accession>A0A1Z4LYB8</accession>
<feature type="domain" description="Response regulatory" evidence="7">
    <location>
        <begin position="7"/>
        <end position="122"/>
    </location>
</feature>
<evidence type="ECO:0000313" key="8">
    <source>
        <dbReference type="EMBL" id="BAY86227.1"/>
    </source>
</evidence>
<dbReference type="SUPFAM" id="SSF52172">
    <property type="entry name" value="CheY-like"/>
    <property type="match status" value="1"/>
</dbReference>
<keyword evidence="3" id="KW-0805">Transcription regulation</keyword>
<evidence type="ECO:0000256" key="3">
    <source>
        <dbReference type="ARBA" id="ARBA00023015"/>
    </source>
</evidence>
<dbReference type="EMBL" id="AP018227">
    <property type="protein sequence ID" value="BAY86227.1"/>
    <property type="molecule type" value="Genomic_DNA"/>
</dbReference>
<dbReference type="CDD" id="cd00156">
    <property type="entry name" value="REC"/>
    <property type="match status" value="1"/>
</dbReference>
<gene>
    <name evidence="8" type="ORF">NIES267_57330</name>
</gene>
<evidence type="ECO:0000256" key="4">
    <source>
        <dbReference type="ARBA" id="ARBA00023125"/>
    </source>
</evidence>
<dbReference type="InterPro" id="IPR001789">
    <property type="entry name" value="Sig_transdc_resp-reg_receiver"/>
</dbReference>
<evidence type="ECO:0000256" key="1">
    <source>
        <dbReference type="ARBA" id="ARBA00022553"/>
    </source>
</evidence>
<keyword evidence="5" id="KW-0804">Transcription</keyword>
<evidence type="ECO:0000259" key="7">
    <source>
        <dbReference type="PROSITE" id="PS50110"/>
    </source>
</evidence>
<evidence type="ECO:0000256" key="5">
    <source>
        <dbReference type="ARBA" id="ARBA00023163"/>
    </source>
</evidence>
<dbReference type="GO" id="GO:0005829">
    <property type="term" value="C:cytosol"/>
    <property type="evidence" value="ECO:0007669"/>
    <property type="project" value="TreeGrafter"/>
</dbReference>
<sequence>MQTEDIHLLLVEDNPRFMEELKEWLQDFGYKNIETASNAAEATQKLDKSFDVLVSDMRMEQDNSGFAIVEKVKEQNLSSVVIVLTANDNVTDCRNALRMGAWDYISKNMQGNVFEVLHQSIQEAITYFNRWGNVQNEQWIDENLEDLENNYWGQYIAVINKTVIDAGGSKEVLEKQIEERKLRRFLTTFRKIGDFSPIKELIKLPESPNLEYKSTLKWDVNKNCKNENLKFSALKTIAAFLNSDGGTLIIGVKDNGNIFGLEKDLSLQKEKTLDIFEQTIVHLICDCIGASFIKLVKIRFENIEGKDICVVDVRKSTKKVFMKGKEKLEFYIRAGNTSKSITLPDIYNHI</sequence>
<dbReference type="GO" id="GO:0032993">
    <property type="term" value="C:protein-DNA complex"/>
    <property type="evidence" value="ECO:0007669"/>
    <property type="project" value="TreeGrafter"/>
</dbReference>
<dbReference type="GO" id="GO:0006355">
    <property type="term" value="P:regulation of DNA-templated transcription"/>
    <property type="evidence" value="ECO:0007669"/>
    <property type="project" value="TreeGrafter"/>
</dbReference>
<dbReference type="Gene3D" id="3.30.950.30">
    <property type="entry name" value="Schlafen, AAA domain"/>
    <property type="match status" value="1"/>
</dbReference>
<dbReference type="InterPro" id="IPR011006">
    <property type="entry name" value="CheY-like_superfamily"/>
</dbReference>
<evidence type="ECO:0000313" key="9">
    <source>
        <dbReference type="Proteomes" id="UP000218418"/>
    </source>
</evidence>
<dbReference type="SMART" id="SM00448">
    <property type="entry name" value="REC"/>
    <property type="match status" value="1"/>
</dbReference>
<dbReference type="PROSITE" id="PS50110">
    <property type="entry name" value="RESPONSE_REGULATORY"/>
    <property type="match status" value="1"/>
</dbReference>
<dbReference type="AlphaFoldDB" id="A0A1Z4LYB8"/>
<evidence type="ECO:0000256" key="6">
    <source>
        <dbReference type="PROSITE-ProRule" id="PRU00169"/>
    </source>
</evidence>
<dbReference type="PANTHER" id="PTHR48111">
    <property type="entry name" value="REGULATOR OF RPOS"/>
    <property type="match status" value="1"/>
</dbReference>
<dbReference type="Proteomes" id="UP000218418">
    <property type="component" value="Chromosome"/>
</dbReference>